<accession>A0A1M6F0L7</accession>
<organism evidence="1 2">
    <name type="scientific">Wenxinia saemankumensis</name>
    <dbReference type="NCBI Taxonomy" id="1447782"/>
    <lineage>
        <taxon>Bacteria</taxon>
        <taxon>Pseudomonadati</taxon>
        <taxon>Pseudomonadota</taxon>
        <taxon>Alphaproteobacteria</taxon>
        <taxon>Rhodobacterales</taxon>
        <taxon>Roseobacteraceae</taxon>
        <taxon>Wenxinia</taxon>
    </lineage>
</organism>
<dbReference type="STRING" id="1447782.SAMN05444417_2284"/>
<proteinExistence type="predicted"/>
<dbReference type="AlphaFoldDB" id="A0A1M6F0L7"/>
<dbReference type="Proteomes" id="UP000184292">
    <property type="component" value="Unassembled WGS sequence"/>
</dbReference>
<evidence type="ECO:0000313" key="1">
    <source>
        <dbReference type="EMBL" id="SHI91205.1"/>
    </source>
</evidence>
<dbReference type="EMBL" id="FQYO01000003">
    <property type="protein sequence ID" value="SHI91205.1"/>
    <property type="molecule type" value="Genomic_DNA"/>
</dbReference>
<gene>
    <name evidence="1" type="ORF">SAMN05444417_2284</name>
</gene>
<name>A0A1M6F0L7_9RHOB</name>
<dbReference type="RefSeq" id="WP_073330086.1">
    <property type="nucleotide sequence ID" value="NZ_FQYO01000003.1"/>
</dbReference>
<keyword evidence="2" id="KW-1185">Reference proteome</keyword>
<evidence type="ECO:0000313" key="2">
    <source>
        <dbReference type="Proteomes" id="UP000184292"/>
    </source>
</evidence>
<sequence>MNPDDFVEAPPPVEGEDPYSTFNDFFAVYRKDTGEIVSAGSGGLIGIDTETHGIWRFEHEGPPRDIFGWYVPESGPAERPAPYGFPAAARAPFSVDLTYWPEGTAIAVMNEALEESTFTTDAADPVLTLADPGRWRLIVEPPFPYRDETVYVEVTHA</sequence>
<reference evidence="1 2" key="1">
    <citation type="submission" date="2016-11" db="EMBL/GenBank/DDBJ databases">
        <authorList>
            <person name="Jaros S."/>
            <person name="Januszkiewicz K."/>
            <person name="Wedrychowicz H."/>
        </authorList>
    </citation>
    <scope>NUCLEOTIDE SEQUENCE [LARGE SCALE GENOMIC DNA]</scope>
    <source>
        <strain evidence="1 2">DSM 100565</strain>
    </source>
</reference>
<protein>
    <submittedName>
        <fullName evidence="1">Uncharacterized protein</fullName>
    </submittedName>
</protein>